<accession>A0A2S9ITA5</accession>
<dbReference type="GO" id="GO:0016787">
    <property type="term" value="F:hydrolase activity"/>
    <property type="evidence" value="ECO:0007669"/>
    <property type="project" value="UniProtKB-KW"/>
</dbReference>
<dbReference type="RefSeq" id="WP_105741970.1">
    <property type="nucleotide sequence ID" value="NZ_PVBR01000006.1"/>
</dbReference>
<protein>
    <submittedName>
        <fullName evidence="2">Alpha/beta hydrolase</fullName>
    </submittedName>
</protein>
<feature type="domain" description="AB hydrolase-1" evidence="1">
    <location>
        <begin position="26"/>
        <end position="124"/>
    </location>
</feature>
<evidence type="ECO:0000313" key="3">
    <source>
        <dbReference type="Proteomes" id="UP000239434"/>
    </source>
</evidence>
<dbReference type="PRINTS" id="PR00111">
    <property type="entry name" value="ABHYDROLASE"/>
</dbReference>
<name>A0A2S9ITA5_9HYPH</name>
<gene>
    <name evidence="2" type="ORF">C5748_10395</name>
</gene>
<dbReference type="Pfam" id="PF00561">
    <property type="entry name" value="Abhydrolase_1"/>
    <property type="match status" value="1"/>
</dbReference>
<dbReference type="InterPro" id="IPR000073">
    <property type="entry name" value="AB_hydrolase_1"/>
</dbReference>
<evidence type="ECO:0000313" key="2">
    <source>
        <dbReference type="EMBL" id="PRD43759.1"/>
    </source>
</evidence>
<dbReference type="PANTHER" id="PTHR43798">
    <property type="entry name" value="MONOACYLGLYCEROL LIPASE"/>
    <property type="match status" value="1"/>
</dbReference>
<dbReference type="AlphaFoldDB" id="A0A2S9ITA5"/>
<organism evidence="2 3">
    <name type="scientific">Phyllobacterium phragmitis</name>
    <dbReference type="NCBI Taxonomy" id="2670329"/>
    <lineage>
        <taxon>Bacteria</taxon>
        <taxon>Pseudomonadati</taxon>
        <taxon>Pseudomonadota</taxon>
        <taxon>Alphaproteobacteria</taxon>
        <taxon>Hyphomicrobiales</taxon>
        <taxon>Phyllobacteriaceae</taxon>
        <taxon>Phyllobacterium</taxon>
    </lineage>
</organism>
<keyword evidence="2" id="KW-0378">Hydrolase</keyword>
<dbReference type="EMBL" id="PVBR01000006">
    <property type="protein sequence ID" value="PRD43759.1"/>
    <property type="molecule type" value="Genomic_DNA"/>
</dbReference>
<proteinExistence type="predicted"/>
<dbReference type="Proteomes" id="UP000239434">
    <property type="component" value="Unassembled WGS sequence"/>
</dbReference>
<dbReference type="InterPro" id="IPR029058">
    <property type="entry name" value="AB_hydrolase_fold"/>
</dbReference>
<keyword evidence="3" id="KW-1185">Reference proteome</keyword>
<dbReference type="Gene3D" id="3.40.50.1820">
    <property type="entry name" value="alpha/beta hydrolase"/>
    <property type="match status" value="1"/>
</dbReference>
<reference evidence="2 3" key="1">
    <citation type="submission" date="2018-02" db="EMBL/GenBank/DDBJ databases">
        <title>The draft genome of Phyllobacterium sp. 1N-3.</title>
        <authorList>
            <person name="Liu L."/>
            <person name="Li L."/>
            <person name="Zhang X."/>
            <person name="Wang T."/>
            <person name="Liang L."/>
        </authorList>
    </citation>
    <scope>NUCLEOTIDE SEQUENCE [LARGE SCALE GENOMIC DNA]</scope>
    <source>
        <strain evidence="2 3">1N-3</strain>
    </source>
</reference>
<sequence length="272" mass="29712">MLKIKRGFVSTPSGSVHAAISGQGEPVLLLHQTPRSWMEFVDVLPRLGQTYQAIAMDTRGFGDSDPLPSEKTTIEGWAEAALEMMNVLGHGEFCIAGHHTGAVIGLEMAVRAPQRVRKLVVSAMSYVDATRRAEHAGSRVIDEVEPRDDGSHLTELWARRQQHYPKDGGRALLERYIVDAIKAGPLAAEGHRVVNRYRMEDRIGLVRCPTLVIAPSEDIKACSMAPRVAASLQNATLLEIPGGGIPLPDQMPGLFANAVAKFLRADHRRAVF</sequence>
<comment type="caution">
    <text evidence="2">The sequence shown here is derived from an EMBL/GenBank/DDBJ whole genome shotgun (WGS) entry which is preliminary data.</text>
</comment>
<dbReference type="SUPFAM" id="SSF53474">
    <property type="entry name" value="alpha/beta-Hydrolases"/>
    <property type="match status" value="1"/>
</dbReference>
<dbReference type="InterPro" id="IPR050266">
    <property type="entry name" value="AB_hydrolase_sf"/>
</dbReference>
<evidence type="ECO:0000259" key="1">
    <source>
        <dbReference type="Pfam" id="PF00561"/>
    </source>
</evidence>